<dbReference type="OrthoDB" id="8005795at2"/>
<sequence length="69" mass="7667">MSHNSLYLTDANIPTRSFGSDHDPVLDGVTRGLEALFPPVYQDRDQELVRDDRDGRLGGPDQNLISLTV</sequence>
<protein>
    <submittedName>
        <fullName evidence="2">Uncharacterized protein</fullName>
    </submittedName>
</protein>
<organism evidence="2 3">
    <name type="scientific">Methylobacterium nonmethylotrophicum</name>
    <dbReference type="NCBI Taxonomy" id="1141884"/>
    <lineage>
        <taxon>Bacteria</taxon>
        <taxon>Pseudomonadati</taxon>
        <taxon>Pseudomonadota</taxon>
        <taxon>Alphaproteobacteria</taxon>
        <taxon>Hyphomicrobiales</taxon>
        <taxon>Methylobacteriaceae</taxon>
        <taxon>Methylobacterium</taxon>
    </lineage>
</organism>
<dbReference type="RefSeq" id="WP_135412632.1">
    <property type="nucleotide sequence ID" value="NZ_SRLB01000001.1"/>
</dbReference>
<keyword evidence="3" id="KW-1185">Reference proteome</keyword>
<feature type="region of interest" description="Disordered" evidence="1">
    <location>
        <begin position="44"/>
        <end position="69"/>
    </location>
</feature>
<reference evidence="2 3" key="1">
    <citation type="submission" date="2019-04" db="EMBL/GenBank/DDBJ databases">
        <authorList>
            <person name="Feng G."/>
            <person name="Zhu H."/>
        </authorList>
    </citation>
    <scope>NUCLEOTIDE SEQUENCE [LARGE SCALE GENOMIC DNA]</scope>
    <source>
        <strain evidence="2 3">6HR-1</strain>
    </source>
</reference>
<feature type="compositionally biased region" description="Basic and acidic residues" evidence="1">
    <location>
        <begin position="44"/>
        <end position="56"/>
    </location>
</feature>
<evidence type="ECO:0000256" key="1">
    <source>
        <dbReference type="SAM" id="MobiDB-lite"/>
    </source>
</evidence>
<gene>
    <name evidence="2" type="ORF">EU555_01290</name>
</gene>
<dbReference type="EMBL" id="SRLB01000001">
    <property type="protein sequence ID" value="TGE02434.1"/>
    <property type="molecule type" value="Genomic_DNA"/>
</dbReference>
<proteinExistence type="predicted"/>
<dbReference type="Proteomes" id="UP000297535">
    <property type="component" value="Unassembled WGS sequence"/>
</dbReference>
<evidence type="ECO:0000313" key="3">
    <source>
        <dbReference type="Proteomes" id="UP000297535"/>
    </source>
</evidence>
<comment type="caution">
    <text evidence="2">The sequence shown here is derived from an EMBL/GenBank/DDBJ whole genome shotgun (WGS) entry which is preliminary data.</text>
</comment>
<dbReference type="AlphaFoldDB" id="A0A4Z0NY80"/>
<evidence type="ECO:0000313" key="2">
    <source>
        <dbReference type="EMBL" id="TGE02434.1"/>
    </source>
</evidence>
<name>A0A4Z0NY80_9HYPH</name>
<accession>A0A4Z0NY80</accession>